<evidence type="ECO:0000256" key="5">
    <source>
        <dbReference type="ARBA" id="ARBA00022989"/>
    </source>
</evidence>
<name>A0ABU5RKU5_9PSEU</name>
<feature type="transmembrane region" description="Helical" evidence="8">
    <location>
        <begin position="276"/>
        <end position="299"/>
    </location>
</feature>
<evidence type="ECO:0000256" key="3">
    <source>
        <dbReference type="ARBA" id="ARBA00022475"/>
    </source>
</evidence>
<evidence type="ECO:0000256" key="8">
    <source>
        <dbReference type="SAM" id="Phobius"/>
    </source>
</evidence>
<feature type="transmembrane region" description="Helical" evidence="8">
    <location>
        <begin position="113"/>
        <end position="133"/>
    </location>
</feature>
<feature type="transmembrane region" description="Helical" evidence="8">
    <location>
        <begin position="80"/>
        <end position="101"/>
    </location>
</feature>
<dbReference type="PANTHER" id="PTHR42718">
    <property type="entry name" value="MAJOR FACILITATOR SUPERFAMILY MULTIDRUG TRANSPORTER MFSC"/>
    <property type="match status" value="1"/>
</dbReference>
<evidence type="ECO:0000256" key="7">
    <source>
        <dbReference type="SAM" id="MobiDB-lite"/>
    </source>
</evidence>
<feature type="transmembrane region" description="Helical" evidence="8">
    <location>
        <begin position="175"/>
        <end position="192"/>
    </location>
</feature>
<feature type="region of interest" description="Disordered" evidence="7">
    <location>
        <begin position="475"/>
        <end position="503"/>
    </location>
</feature>
<dbReference type="EMBL" id="JAYFSI010000018">
    <property type="protein sequence ID" value="MEA5366922.1"/>
    <property type="molecule type" value="Genomic_DNA"/>
</dbReference>
<evidence type="ECO:0000313" key="11">
    <source>
        <dbReference type="Proteomes" id="UP001304298"/>
    </source>
</evidence>
<evidence type="ECO:0000313" key="10">
    <source>
        <dbReference type="EMBL" id="MEA5366922.1"/>
    </source>
</evidence>
<feature type="transmembrane region" description="Helical" evidence="8">
    <location>
        <begin position="204"/>
        <end position="222"/>
    </location>
</feature>
<feature type="transmembrane region" description="Helical" evidence="8">
    <location>
        <begin position="334"/>
        <end position="357"/>
    </location>
</feature>
<dbReference type="InterPro" id="IPR011701">
    <property type="entry name" value="MFS"/>
</dbReference>
<protein>
    <submittedName>
        <fullName evidence="10">MFS transporter</fullName>
    </submittedName>
</protein>
<feature type="transmembrane region" description="Helical" evidence="8">
    <location>
        <begin position="55"/>
        <end position="74"/>
    </location>
</feature>
<reference evidence="10 11" key="1">
    <citation type="submission" date="2023-12" db="EMBL/GenBank/DDBJ databases">
        <title>Amycolatopsis sp. V23-08.</title>
        <authorList>
            <person name="Somphong A."/>
        </authorList>
    </citation>
    <scope>NUCLEOTIDE SEQUENCE [LARGE SCALE GENOMIC DNA]</scope>
    <source>
        <strain evidence="10 11">V23-08</strain>
    </source>
</reference>
<feature type="transmembrane region" description="Helical" evidence="8">
    <location>
        <begin position="234"/>
        <end position="256"/>
    </location>
</feature>
<evidence type="ECO:0000256" key="4">
    <source>
        <dbReference type="ARBA" id="ARBA00022692"/>
    </source>
</evidence>
<feature type="transmembrane region" description="Helical" evidence="8">
    <location>
        <begin position="446"/>
        <end position="469"/>
    </location>
</feature>
<dbReference type="InterPro" id="IPR020846">
    <property type="entry name" value="MFS_dom"/>
</dbReference>
<gene>
    <name evidence="10" type="ORF">VA596_45845</name>
</gene>
<comment type="subcellular location">
    <subcellularLocation>
        <location evidence="1">Cell membrane</location>
        <topology evidence="1">Multi-pass membrane protein</topology>
    </subcellularLocation>
</comment>
<dbReference type="PRINTS" id="PR00173">
    <property type="entry name" value="EDTRNSPORT"/>
</dbReference>
<evidence type="ECO:0000256" key="2">
    <source>
        <dbReference type="ARBA" id="ARBA00022448"/>
    </source>
</evidence>
<evidence type="ECO:0000256" key="6">
    <source>
        <dbReference type="ARBA" id="ARBA00023136"/>
    </source>
</evidence>
<evidence type="ECO:0000256" key="1">
    <source>
        <dbReference type="ARBA" id="ARBA00004651"/>
    </source>
</evidence>
<feature type="transmembrane region" description="Helical" evidence="8">
    <location>
        <begin position="26"/>
        <end position="43"/>
    </location>
</feature>
<organism evidence="10 11">
    <name type="scientific">Amycolatopsis heterodermiae</name>
    <dbReference type="NCBI Taxonomy" id="3110235"/>
    <lineage>
        <taxon>Bacteria</taxon>
        <taxon>Bacillati</taxon>
        <taxon>Actinomycetota</taxon>
        <taxon>Actinomycetes</taxon>
        <taxon>Pseudonocardiales</taxon>
        <taxon>Pseudonocardiaceae</taxon>
        <taxon>Amycolatopsis</taxon>
    </lineage>
</organism>
<feature type="transmembrane region" description="Helical" evidence="8">
    <location>
        <begin position="306"/>
        <end position="328"/>
    </location>
</feature>
<keyword evidence="3" id="KW-1003">Cell membrane</keyword>
<keyword evidence="6 8" id="KW-0472">Membrane</keyword>
<dbReference type="Proteomes" id="UP001304298">
    <property type="component" value="Unassembled WGS sequence"/>
</dbReference>
<feature type="transmembrane region" description="Helical" evidence="8">
    <location>
        <begin position="139"/>
        <end position="163"/>
    </location>
</feature>
<dbReference type="SUPFAM" id="SSF103473">
    <property type="entry name" value="MFS general substrate transporter"/>
    <property type="match status" value="1"/>
</dbReference>
<keyword evidence="5 8" id="KW-1133">Transmembrane helix</keyword>
<dbReference type="InterPro" id="IPR036259">
    <property type="entry name" value="MFS_trans_sf"/>
</dbReference>
<dbReference type="Pfam" id="PF07690">
    <property type="entry name" value="MFS_1"/>
    <property type="match status" value="1"/>
</dbReference>
<dbReference type="PANTHER" id="PTHR42718:SF47">
    <property type="entry name" value="METHYL VIOLOGEN RESISTANCE PROTEIN SMVA"/>
    <property type="match status" value="1"/>
</dbReference>
<dbReference type="RefSeq" id="WP_323336517.1">
    <property type="nucleotide sequence ID" value="NZ_JAYFSI010000018.1"/>
</dbReference>
<dbReference type="PROSITE" id="PS50850">
    <property type="entry name" value="MFS"/>
    <property type="match status" value="1"/>
</dbReference>
<sequence>MLDNGVLYLAVPKLSEDLHASGMEQLWITDIYGFLIAGFLVTMGTLGDRIGRRRLLLIGAAAFGILSIVAAYSQNTEMLIIARALMGVAGATIMPSTLALIMNMFPNPKQMMAAIGVWSTSMMAGLALGPVIGGALLNSFWWGSVFLIGVPVMILLLVAGPGLLPESKNPHAGRLDLFSVALSLAAILPFIYGLKELARSGFGVWPVVAVVAGVVFGVAFVLRQRGLASPLLDIRLFAIPAVSGALILSLLVSSVQGGSAFLLTQHMQLVDSLSPLAAGLWMLVPSFALVIGIQIVTNLSAKIKPAFILMGGTIVAAIGMVVLTQISVGGIGTLIVGLSIVFFGVSPAGPLISQLVMRASPPERAGSAASLASTGGELGVALGIATLGSLAAAVYQSKVTVPANVPADVAGQAHESIAGAFVASARVPGDLANTLLTSARDVFNSAVSLTSLVCAVAFVALAVLTFATLRSIAPLGGQGGGEGPPPEEVPAGEQDDQVSSPAV</sequence>
<keyword evidence="4 8" id="KW-0812">Transmembrane</keyword>
<proteinExistence type="predicted"/>
<keyword evidence="2" id="KW-0813">Transport</keyword>
<dbReference type="Gene3D" id="1.20.1720.10">
    <property type="entry name" value="Multidrug resistance protein D"/>
    <property type="match status" value="1"/>
</dbReference>
<evidence type="ECO:0000259" key="9">
    <source>
        <dbReference type="PROSITE" id="PS50850"/>
    </source>
</evidence>
<feature type="domain" description="Major facilitator superfamily (MFS) profile" evidence="9">
    <location>
        <begin position="1"/>
        <end position="472"/>
    </location>
</feature>
<accession>A0ABU5RKU5</accession>
<keyword evidence="11" id="KW-1185">Reference proteome</keyword>
<dbReference type="CDD" id="cd17321">
    <property type="entry name" value="MFS_MMR_MDR_like"/>
    <property type="match status" value="1"/>
</dbReference>
<comment type="caution">
    <text evidence="10">The sequence shown here is derived from an EMBL/GenBank/DDBJ whole genome shotgun (WGS) entry which is preliminary data.</text>
</comment>
<dbReference type="Gene3D" id="1.20.1250.20">
    <property type="entry name" value="MFS general substrate transporter like domains"/>
    <property type="match status" value="1"/>
</dbReference>